<evidence type="ECO:0000256" key="3">
    <source>
        <dbReference type="ARBA" id="ARBA00012438"/>
    </source>
</evidence>
<evidence type="ECO:0000256" key="5">
    <source>
        <dbReference type="ARBA" id="ARBA00022679"/>
    </source>
</evidence>
<keyword evidence="7" id="KW-0902">Two-component regulatory system</keyword>
<dbReference type="InterPro" id="IPR036097">
    <property type="entry name" value="HisK_dim/P_sf"/>
</dbReference>
<keyword evidence="5" id="KW-0808">Transferase</keyword>
<dbReference type="Gene3D" id="1.10.287.130">
    <property type="match status" value="1"/>
</dbReference>
<dbReference type="SUPFAM" id="SSF55874">
    <property type="entry name" value="ATPase domain of HSP90 chaperone/DNA topoisomerase II/histidine kinase"/>
    <property type="match status" value="1"/>
</dbReference>
<dbReference type="Gene3D" id="3.30.565.10">
    <property type="entry name" value="Histidine kinase-like ATPase, C-terminal domain"/>
    <property type="match status" value="1"/>
</dbReference>
<dbReference type="InterPro" id="IPR000014">
    <property type="entry name" value="PAS"/>
</dbReference>
<reference evidence="10 11" key="1">
    <citation type="submission" date="2021-03" db="EMBL/GenBank/DDBJ databases">
        <title>Actinoplanes flavus sp. nov., a novel actinomycete isolated from Coconut Palm rhizosphere soil.</title>
        <authorList>
            <person name="Luo X."/>
        </authorList>
    </citation>
    <scope>NUCLEOTIDE SEQUENCE [LARGE SCALE GENOMIC DNA]</scope>
    <source>
        <strain evidence="10 11">NEAU-H7</strain>
    </source>
</reference>
<evidence type="ECO:0000256" key="6">
    <source>
        <dbReference type="ARBA" id="ARBA00022777"/>
    </source>
</evidence>
<keyword evidence="11" id="KW-1185">Reference proteome</keyword>
<dbReference type="CDD" id="cd00130">
    <property type="entry name" value="PAS"/>
    <property type="match status" value="1"/>
</dbReference>
<feature type="domain" description="Histidine kinase" evidence="8">
    <location>
        <begin position="317"/>
        <end position="537"/>
    </location>
</feature>
<dbReference type="SUPFAM" id="SSF55781">
    <property type="entry name" value="GAF domain-like"/>
    <property type="match status" value="1"/>
</dbReference>
<dbReference type="InterPro" id="IPR029016">
    <property type="entry name" value="GAF-like_dom_sf"/>
</dbReference>
<dbReference type="InterPro" id="IPR003661">
    <property type="entry name" value="HisK_dim/P_dom"/>
</dbReference>
<dbReference type="EC" id="2.7.13.3" evidence="3"/>
<dbReference type="InterPro" id="IPR003594">
    <property type="entry name" value="HATPase_dom"/>
</dbReference>
<dbReference type="PANTHER" id="PTHR43047">
    <property type="entry name" value="TWO-COMPONENT HISTIDINE PROTEIN KINASE"/>
    <property type="match status" value="1"/>
</dbReference>
<keyword evidence="6" id="KW-0418">Kinase</keyword>
<comment type="catalytic activity">
    <reaction evidence="1">
        <text>ATP + protein L-histidine = ADP + protein N-phospho-L-histidine.</text>
        <dbReference type="EC" id="2.7.13.3"/>
    </reaction>
</comment>
<proteinExistence type="predicted"/>
<feature type="domain" description="PAS" evidence="9">
    <location>
        <begin position="14"/>
        <end position="88"/>
    </location>
</feature>
<dbReference type="Pfam" id="PF02518">
    <property type="entry name" value="HATPase_c"/>
    <property type="match status" value="1"/>
</dbReference>
<gene>
    <name evidence="10" type="ORF">J5X75_40835</name>
</gene>
<dbReference type="Pfam" id="PF00989">
    <property type="entry name" value="PAS"/>
    <property type="match status" value="1"/>
</dbReference>
<evidence type="ECO:0000313" key="11">
    <source>
        <dbReference type="Proteomes" id="UP000679690"/>
    </source>
</evidence>
<dbReference type="NCBIfam" id="TIGR00229">
    <property type="entry name" value="sensory_box"/>
    <property type="match status" value="1"/>
</dbReference>
<evidence type="ECO:0000256" key="4">
    <source>
        <dbReference type="ARBA" id="ARBA00022553"/>
    </source>
</evidence>
<keyword evidence="4" id="KW-0597">Phosphoprotein</keyword>
<dbReference type="SUPFAM" id="SSF47384">
    <property type="entry name" value="Homodimeric domain of signal transducing histidine kinase"/>
    <property type="match status" value="1"/>
</dbReference>
<dbReference type="CDD" id="cd00082">
    <property type="entry name" value="HisKA"/>
    <property type="match status" value="1"/>
</dbReference>
<comment type="caution">
    <text evidence="10">The sequence shown here is derived from an EMBL/GenBank/DDBJ whole genome shotgun (WGS) entry which is preliminary data.</text>
</comment>
<dbReference type="PROSITE" id="PS50112">
    <property type="entry name" value="PAS"/>
    <property type="match status" value="1"/>
</dbReference>
<evidence type="ECO:0000256" key="7">
    <source>
        <dbReference type="ARBA" id="ARBA00023012"/>
    </source>
</evidence>
<dbReference type="SUPFAM" id="SSF55785">
    <property type="entry name" value="PYP-like sensor domain (PAS domain)"/>
    <property type="match status" value="1"/>
</dbReference>
<evidence type="ECO:0000259" key="8">
    <source>
        <dbReference type="PROSITE" id="PS50109"/>
    </source>
</evidence>
<protein>
    <recommendedName>
        <fullName evidence="3">histidine kinase</fullName>
        <ecNumber evidence="3">2.7.13.3</ecNumber>
    </recommendedName>
</protein>
<dbReference type="InterPro" id="IPR004358">
    <property type="entry name" value="Sig_transdc_His_kin-like_C"/>
</dbReference>
<dbReference type="InterPro" id="IPR013767">
    <property type="entry name" value="PAS_fold"/>
</dbReference>
<dbReference type="PROSITE" id="PS50109">
    <property type="entry name" value="HIS_KIN"/>
    <property type="match status" value="1"/>
</dbReference>
<dbReference type="PRINTS" id="PR00344">
    <property type="entry name" value="BCTRLSENSOR"/>
</dbReference>
<dbReference type="PANTHER" id="PTHR43047:SF72">
    <property type="entry name" value="OSMOSENSING HISTIDINE PROTEIN KINASE SLN1"/>
    <property type="match status" value="1"/>
</dbReference>
<dbReference type="RefSeq" id="WP_208473103.1">
    <property type="nucleotide sequence ID" value="NZ_JAGFNS010000047.1"/>
</dbReference>
<dbReference type="Pfam" id="PF13185">
    <property type="entry name" value="GAF_2"/>
    <property type="match status" value="1"/>
</dbReference>
<dbReference type="Proteomes" id="UP000679690">
    <property type="component" value="Unassembled WGS sequence"/>
</dbReference>
<comment type="subcellular location">
    <subcellularLocation>
        <location evidence="2">Cell membrane</location>
    </subcellularLocation>
</comment>
<name>A0ABS3UZ56_9ACTN</name>
<organism evidence="10 11">
    <name type="scientific">Actinoplanes flavus</name>
    <dbReference type="NCBI Taxonomy" id="2820290"/>
    <lineage>
        <taxon>Bacteria</taxon>
        <taxon>Bacillati</taxon>
        <taxon>Actinomycetota</taxon>
        <taxon>Actinomycetes</taxon>
        <taxon>Micromonosporales</taxon>
        <taxon>Micromonosporaceae</taxon>
        <taxon>Actinoplanes</taxon>
    </lineage>
</organism>
<dbReference type="SMART" id="SM00388">
    <property type="entry name" value="HisKA"/>
    <property type="match status" value="1"/>
</dbReference>
<dbReference type="CDD" id="cd00075">
    <property type="entry name" value="HATPase"/>
    <property type="match status" value="1"/>
</dbReference>
<dbReference type="InterPro" id="IPR003018">
    <property type="entry name" value="GAF"/>
</dbReference>
<dbReference type="InterPro" id="IPR035965">
    <property type="entry name" value="PAS-like_dom_sf"/>
</dbReference>
<dbReference type="SMART" id="SM00387">
    <property type="entry name" value="HATPase_c"/>
    <property type="match status" value="1"/>
</dbReference>
<dbReference type="Gene3D" id="3.30.450.40">
    <property type="match status" value="1"/>
</dbReference>
<evidence type="ECO:0000313" key="10">
    <source>
        <dbReference type="EMBL" id="MBO3743863.1"/>
    </source>
</evidence>
<dbReference type="Pfam" id="PF00512">
    <property type="entry name" value="HisKA"/>
    <property type="match status" value="1"/>
</dbReference>
<dbReference type="EMBL" id="JAGFNS010000047">
    <property type="protein sequence ID" value="MBO3743863.1"/>
    <property type="molecule type" value="Genomic_DNA"/>
</dbReference>
<accession>A0ABS3UZ56</accession>
<dbReference type="InterPro" id="IPR005467">
    <property type="entry name" value="His_kinase_dom"/>
</dbReference>
<evidence type="ECO:0000256" key="1">
    <source>
        <dbReference type="ARBA" id="ARBA00000085"/>
    </source>
</evidence>
<sequence length="542" mass="57977">MPAEFECSGNPDTALPRLPAVLAAALDAYLAFDASGRVLAWNPAAETTFGYTSAQACSRSVVELIMPPEARAAGRAELAALTSSLPGQKQALRLQRTAWHANGHEVPTEMTITATDEPTGRVFHVFAHDITTTQRASRFAAAEAAVARGLAEAESSTIAAARVVEALGVKMGWPVTELWVVDDDRQLLTCAARYVEPGRRLHDFAVDTVEPGVTLPGRVCADGTAHWITDLGADTKSPRSRAAARIGLRVAVGVPLCAAGRVIGALCVYGDRVEDPEDTLLGLFSGLAAQIGQYVERRRAEELAIELARTKDEFLAMVTHELRNPLAAITGTATLLQEAFDDLTHDEQRHYLRIVTRNAERLSVMADDLLDLARLESGHLAINPTSTDLGAIIRQAVDAAASPAAGKGLTITTQLPEHLELHADPDRLRQVADNLVSNAVKYTPAGGTITITAALDDTGRTITWSVADTGIGIPAAERPRLFRRFYRASSALDRCIPGTGLGLVIARTIIESHQGTITLSDHEGPGATFTIEIPVKPRSERL</sequence>
<dbReference type="InterPro" id="IPR036890">
    <property type="entry name" value="HATPase_C_sf"/>
</dbReference>
<evidence type="ECO:0000256" key="2">
    <source>
        <dbReference type="ARBA" id="ARBA00004236"/>
    </source>
</evidence>
<dbReference type="Gene3D" id="3.30.450.20">
    <property type="entry name" value="PAS domain"/>
    <property type="match status" value="1"/>
</dbReference>
<evidence type="ECO:0000259" key="9">
    <source>
        <dbReference type="PROSITE" id="PS50112"/>
    </source>
</evidence>
<dbReference type="SMART" id="SM00091">
    <property type="entry name" value="PAS"/>
    <property type="match status" value="1"/>
</dbReference>